<evidence type="ECO:0000313" key="4">
    <source>
        <dbReference type="Proteomes" id="UP001281410"/>
    </source>
</evidence>
<feature type="compositionally biased region" description="Basic and acidic residues" evidence="1">
    <location>
        <begin position="101"/>
        <end position="126"/>
    </location>
</feature>
<dbReference type="Proteomes" id="UP001281410">
    <property type="component" value="Unassembled WGS sequence"/>
</dbReference>
<evidence type="ECO:0000256" key="1">
    <source>
        <dbReference type="SAM" id="MobiDB-lite"/>
    </source>
</evidence>
<accession>A0AAD9ZZW4</accession>
<feature type="domain" description="Brf1 TBP-binding" evidence="2">
    <location>
        <begin position="1"/>
        <end position="95"/>
    </location>
</feature>
<evidence type="ECO:0000313" key="3">
    <source>
        <dbReference type="EMBL" id="KAK3198208.1"/>
    </source>
</evidence>
<reference evidence="3" key="1">
    <citation type="journal article" date="2023" name="Plant J.">
        <title>Genome sequences and population genomics provide insights into the demographic history, inbreeding, and mutation load of two 'living fossil' tree species of Dipteronia.</title>
        <authorList>
            <person name="Feng Y."/>
            <person name="Comes H.P."/>
            <person name="Chen J."/>
            <person name="Zhu S."/>
            <person name="Lu R."/>
            <person name="Zhang X."/>
            <person name="Li P."/>
            <person name="Qiu J."/>
            <person name="Olsen K.M."/>
            <person name="Qiu Y."/>
        </authorList>
    </citation>
    <scope>NUCLEOTIDE SEQUENCE</scope>
    <source>
        <strain evidence="3">NBL</strain>
    </source>
</reference>
<name>A0AAD9ZZW4_9ROSI</name>
<proteinExistence type="predicted"/>
<evidence type="ECO:0000259" key="2">
    <source>
        <dbReference type="Pfam" id="PF07741"/>
    </source>
</evidence>
<feature type="region of interest" description="Disordered" evidence="1">
    <location>
        <begin position="96"/>
        <end position="126"/>
    </location>
</feature>
<keyword evidence="4" id="KW-1185">Reference proteome</keyword>
<feature type="region of interest" description="Disordered" evidence="1">
    <location>
        <begin position="46"/>
        <end position="67"/>
    </location>
</feature>
<protein>
    <recommendedName>
        <fullName evidence="2">Brf1 TBP-binding domain-containing protein</fullName>
    </recommendedName>
</protein>
<dbReference type="Pfam" id="PF07741">
    <property type="entry name" value="BRF1"/>
    <property type="match status" value="1"/>
</dbReference>
<dbReference type="AlphaFoldDB" id="A0AAD9ZZW4"/>
<comment type="caution">
    <text evidence="3">The sequence shown here is derived from an EMBL/GenBank/DDBJ whole genome shotgun (WGS) entry which is preliminary data.</text>
</comment>
<dbReference type="InterPro" id="IPR011665">
    <property type="entry name" value="BRF1_TBP-bd_dom"/>
</dbReference>
<sequence>MNREYLEEQAAKEAAAAAAKEAFEANYKDCPEGLKAAQELAAAVAKSKKERQQKRAAETRNSAPASTALEATCQMLAKKRLSSKINYDVLKDLFDDSVAPEDTKKQRTESLADSDNKLPKSGEPRA</sequence>
<dbReference type="EMBL" id="JANJYJ010000007">
    <property type="protein sequence ID" value="KAK3198208.1"/>
    <property type="molecule type" value="Genomic_DNA"/>
</dbReference>
<organism evidence="3 4">
    <name type="scientific">Dipteronia sinensis</name>
    <dbReference type="NCBI Taxonomy" id="43782"/>
    <lineage>
        <taxon>Eukaryota</taxon>
        <taxon>Viridiplantae</taxon>
        <taxon>Streptophyta</taxon>
        <taxon>Embryophyta</taxon>
        <taxon>Tracheophyta</taxon>
        <taxon>Spermatophyta</taxon>
        <taxon>Magnoliopsida</taxon>
        <taxon>eudicotyledons</taxon>
        <taxon>Gunneridae</taxon>
        <taxon>Pentapetalae</taxon>
        <taxon>rosids</taxon>
        <taxon>malvids</taxon>
        <taxon>Sapindales</taxon>
        <taxon>Sapindaceae</taxon>
        <taxon>Hippocastanoideae</taxon>
        <taxon>Acereae</taxon>
        <taxon>Dipteronia</taxon>
    </lineage>
</organism>
<gene>
    <name evidence="3" type="ORF">Dsin_021623</name>
</gene>